<dbReference type="Gramene" id="KQK18742">
    <property type="protein sequence ID" value="KQK18742"/>
    <property type="gene ID" value="BRADI_1g44410v3"/>
</dbReference>
<reference evidence="3" key="3">
    <citation type="submission" date="2018-08" db="UniProtKB">
        <authorList>
            <consortium name="EnsemblPlants"/>
        </authorList>
    </citation>
    <scope>IDENTIFICATION</scope>
    <source>
        <strain evidence="3">cv. Bd21</strain>
    </source>
</reference>
<organism evidence="2">
    <name type="scientific">Brachypodium distachyon</name>
    <name type="common">Purple false brome</name>
    <name type="synonym">Trachynia distachya</name>
    <dbReference type="NCBI Taxonomy" id="15368"/>
    <lineage>
        <taxon>Eukaryota</taxon>
        <taxon>Viridiplantae</taxon>
        <taxon>Streptophyta</taxon>
        <taxon>Embryophyta</taxon>
        <taxon>Tracheophyta</taxon>
        <taxon>Spermatophyta</taxon>
        <taxon>Magnoliopsida</taxon>
        <taxon>Liliopsida</taxon>
        <taxon>Poales</taxon>
        <taxon>Poaceae</taxon>
        <taxon>BOP clade</taxon>
        <taxon>Pooideae</taxon>
        <taxon>Stipodae</taxon>
        <taxon>Brachypodieae</taxon>
        <taxon>Brachypodium</taxon>
    </lineage>
</organism>
<evidence type="ECO:0000256" key="1">
    <source>
        <dbReference type="SAM" id="MobiDB-lite"/>
    </source>
</evidence>
<accession>A0A0Q3NMM2</accession>
<reference evidence="2" key="2">
    <citation type="submission" date="2017-06" db="EMBL/GenBank/DDBJ databases">
        <title>WGS assembly of Brachypodium distachyon.</title>
        <authorList>
            <consortium name="The International Brachypodium Initiative"/>
            <person name="Lucas S."/>
            <person name="Harmon-Smith M."/>
            <person name="Lail K."/>
            <person name="Tice H."/>
            <person name="Grimwood J."/>
            <person name="Bruce D."/>
            <person name="Barry K."/>
            <person name="Shu S."/>
            <person name="Lindquist E."/>
            <person name="Wang M."/>
            <person name="Pitluck S."/>
            <person name="Vogel J.P."/>
            <person name="Garvin D.F."/>
            <person name="Mockler T.C."/>
            <person name="Schmutz J."/>
            <person name="Rokhsar D."/>
            <person name="Bevan M.W."/>
        </authorList>
    </citation>
    <scope>NUCLEOTIDE SEQUENCE</scope>
    <source>
        <strain evidence="2">Bd21</strain>
    </source>
</reference>
<dbReference type="ExpressionAtlas" id="A0A0Q3NMM2">
    <property type="expression patterns" value="baseline"/>
</dbReference>
<proteinExistence type="predicted"/>
<sequence length="134" mass="15260">MITTLRSPQRVCEKAMALDDNAQEAKERLDQNYYSTKKKVITKTQMVLRKMGPHPEDWPGKTDLQIIEEVLKEQSSSRSTFLVSMGVLSMNKRSVVSAARIRELEEKLSGQSNNRYMQLKDSARDGQKDARPGT</sequence>
<dbReference type="EnsemblPlants" id="KQK18742">
    <property type="protein sequence ID" value="KQK18742"/>
    <property type="gene ID" value="BRADI_1g44410v3"/>
</dbReference>
<evidence type="ECO:0000313" key="4">
    <source>
        <dbReference type="Proteomes" id="UP000008810"/>
    </source>
</evidence>
<dbReference type="AlphaFoldDB" id="A0A0Q3NMM2"/>
<protein>
    <submittedName>
        <fullName evidence="2 3">Uncharacterized protein</fullName>
    </submittedName>
</protein>
<evidence type="ECO:0000313" key="3">
    <source>
        <dbReference type="EnsemblPlants" id="KQK18742"/>
    </source>
</evidence>
<feature type="region of interest" description="Disordered" evidence="1">
    <location>
        <begin position="108"/>
        <end position="134"/>
    </location>
</feature>
<keyword evidence="4" id="KW-1185">Reference proteome</keyword>
<gene>
    <name evidence="2" type="ORF">BRADI_1g44410v3</name>
</gene>
<dbReference type="EMBL" id="CM000880">
    <property type="protein sequence ID" value="KQK18742.1"/>
    <property type="molecule type" value="Genomic_DNA"/>
</dbReference>
<evidence type="ECO:0000313" key="2">
    <source>
        <dbReference type="EMBL" id="KQK18742.1"/>
    </source>
</evidence>
<dbReference type="Proteomes" id="UP000008810">
    <property type="component" value="Chromosome 1"/>
</dbReference>
<name>A0A0Q3NMM2_BRADI</name>
<dbReference type="InParanoid" id="A0A0Q3NMM2"/>
<feature type="compositionally biased region" description="Basic and acidic residues" evidence="1">
    <location>
        <begin position="121"/>
        <end position="134"/>
    </location>
</feature>
<reference evidence="2 3" key="1">
    <citation type="journal article" date="2010" name="Nature">
        <title>Genome sequencing and analysis of the model grass Brachypodium distachyon.</title>
        <authorList>
            <consortium name="International Brachypodium Initiative"/>
        </authorList>
    </citation>
    <scope>NUCLEOTIDE SEQUENCE [LARGE SCALE GENOMIC DNA]</scope>
    <source>
        <strain evidence="2 3">Bd21</strain>
    </source>
</reference>